<evidence type="ECO:0000256" key="2">
    <source>
        <dbReference type="SAM" id="SignalP"/>
    </source>
</evidence>
<protein>
    <submittedName>
        <fullName evidence="3">Uncharacterized protein</fullName>
    </submittedName>
</protein>
<keyword evidence="4" id="KW-1185">Reference proteome</keyword>
<gene>
    <name evidence="3" type="ORF">QWY28_21220</name>
</gene>
<reference evidence="3" key="1">
    <citation type="submission" date="2023-06" db="EMBL/GenBank/DDBJ databases">
        <title>Draft genome sequence of Nocardioides sp. SOB77.</title>
        <authorList>
            <person name="Zhang G."/>
        </authorList>
    </citation>
    <scope>NUCLEOTIDE SEQUENCE</scope>
    <source>
        <strain evidence="3">SOB77</strain>
    </source>
</reference>
<dbReference type="EMBL" id="JAUHJQ010000014">
    <property type="protein sequence ID" value="MDN4175498.1"/>
    <property type="molecule type" value="Genomic_DNA"/>
</dbReference>
<feature type="signal peptide" evidence="2">
    <location>
        <begin position="1"/>
        <end position="15"/>
    </location>
</feature>
<dbReference type="RefSeq" id="WP_300954811.1">
    <property type="nucleotide sequence ID" value="NZ_JAUHJQ010000014.1"/>
</dbReference>
<comment type="caution">
    <text evidence="3">The sequence shown here is derived from an EMBL/GenBank/DDBJ whole genome shotgun (WGS) entry which is preliminary data.</text>
</comment>
<name>A0ABT8FLE7_9ACTN</name>
<sequence length="289" mass="29580">MRLLLAALVPTVLLAGCGGTPAPSAGPPASSSASSSGSPVASPVAAPAAAVPEVDRGRAIAEAPTSVLRSATVRRTRAGLVVTAWWGCPDAQSCSLADQAVAGSGDDFETATYEQVTRRRAAERLGGPLRGPVAVPGLDGLLTQEADSLLPGTRAVLGGGDGATLLPFQQVARRVAGGAWQVFEAPLVDGERGYVTSAVVLSDGRLLVLLPAWSGDRAGRPSTVHHGLWVSDGDDWSSYRPWSGDPGGVQDLRADPREGGVLWMVAADDVAPLLVSTDGGRTLRAVRAR</sequence>
<evidence type="ECO:0000313" key="3">
    <source>
        <dbReference type="EMBL" id="MDN4175498.1"/>
    </source>
</evidence>
<accession>A0ABT8FLE7</accession>
<dbReference type="PROSITE" id="PS51257">
    <property type="entry name" value="PROKAR_LIPOPROTEIN"/>
    <property type="match status" value="1"/>
</dbReference>
<feature type="region of interest" description="Disordered" evidence="1">
    <location>
        <begin position="21"/>
        <end position="43"/>
    </location>
</feature>
<feature type="chain" id="PRO_5045172923" evidence="2">
    <location>
        <begin position="16"/>
        <end position="289"/>
    </location>
</feature>
<evidence type="ECO:0000313" key="4">
    <source>
        <dbReference type="Proteomes" id="UP001168620"/>
    </source>
</evidence>
<proteinExistence type="predicted"/>
<keyword evidence="2" id="KW-0732">Signal</keyword>
<evidence type="ECO:0000256" key="1">
    <source>
        <dbReference type="SAM" id="MobiDB-lite"/>
    </source>
</evidence>
<dbReference type="InterPro" id="IPR036278">
    <property type="entry name" value="Sialidase_sf"/>
</dbReference>
<dbReference type="SUPFAM" id="SSF50939">
    <property type="entry name" value="Sialidases"/>
    <property type="match status" value="1"/>
</dbReference>
<dbReference type="Proteomes" id="UP001168620">
    <property type="component" value="Unassembled WGS sequence"/>
</dbReference>
<organism evidence="3 4">
    <name type="scientific">Nocardioides oceani</name>
    <dbReference type="NCBI Taxonomy" id="3058369"/>
    <lineage>
        <taxon>Bacteria</taxon>
        <taxon>Bacillati</taxon>
        <taxon>Actinomycetota</taxon>
        <taxon>Actinomycetes</taxon>
        <taxon>Propionibacteriales</taxon>
        <taxon>Nocardioidaceae</taxon>
        <taxon>Nocardioides</taxon>
    </lineage>
</organism>